<dbReference type="OrthoDB" id="5545479at2759"/>
<dbReference type="Proteomes" id="UP000076798">
    <property type="component" value="Unassembled WGS sequence"/>
</dbReference>
<dbReference type="AlphaFoldDB" id="A0A166IQS6"/>
<sequence>MAFVCIPIVFGCPTKLTQEGEPIPRICPRCNNVSVVSAKSRTWFELFWIPLIPLGSSHVWHCNVCQWQVPHQQGYEPARAGGFPPPGGNGQWQQGPGSPSGLWQQPQQPGYQQPSYGYPQK</sequence>
<dbReference type="PANTHER" id="PTHR28139:SF1">
    <property type="entry name" value="UPF0768 PROTEIN YBL029C-A"/>
    <property type="match status" value="1"/>
</dbReference>
<reference evidence="2 3" key="1">
    <citation type="journal article" date="2016" name="Mol. Biol. Evol.">
        <title>Comparative Genomics of Early-Diverging Mushroom-Forming Fungi Provides Insights into the Origins of Lignocellulose Decay Capabilities.</title>
        <authorList>
            <person name="Nagy L.G."/>
            <person name="Riley R."/>
            <person name="Tritt A."/>
            <person name="Adam C."/>
            <person name="Daum C."/>
            <person name="Floudas D."/>
            <person name="Sun H."/>
            <person name="Yadav J.S."/>
            <person name="Pangilinan J."/>
            <person name="Larsson K.H."/>
            <person name="Matsuura K."/>
            <person name="Barry K."/>
            <person name="Labutti K."/>
            <person name="Kuo R."/>
            <person name="Ohm R.A."/>
            <person name="Bhattacharya S.S."/>
            <person name="Shirouzu T."/>
            <person name="Yoshinaga Y."/>
            <person name="Martin F.M."/>
            <person name="Grigoriev I.V."/>
            <person name="Hibbett D.S."/>
        </authorList>
    </citation>
    <scope>NUCLEOTIDE SEQUENCE [LARGE SCALE GENOMIC DNA]</scope>
    <source>
        <strain evidence="2 3">HHB10207 ss-3</strain>
    </source>
</reference>
<feature type="compositionally biased region" description="Low complexity" evidence="1">
    <location>
        <begin position="91"/>
        <end position="121"/>
    </location>
</feature>
<name>A0A166IQS6_9AGAM</name>
<accession>A0A166IQS6</accession>
<evidence type="ECO:0000256" key="1">
    <source>
        <dbReference type="SAM" id="MobiDB-lite"/>
    </source>
</evidence>
<dbReference type="STRING" id="1314776.A0A166IQS6"/>
<dbReference type="PANTHER" id="PTHR28139">
    <property type="entry name" value="UPF0768 PROTEIN YBL029C-A"/>
    <property type="match status" value="1"/>
</dbReference>
<organism evidence="2 3">
    <name type="scientific">Sistotremastrum suecicum HHB10207 ss-3</name>
    <dbReference type="NCBI Taxonomy" id="1314776"/>
    <lineage>
        <taxon>Eukaryota</taxon>
        <taxon>Fungi</taxon>
        <taxon>Dikarya</taxon>
        <taxon>Basidiomycota</taxon>
        <taxon>Agaricomycotina</taxon>
        <taxon>Agaricomycetes</taxon>
        <taxon>Sistotremastrales</taxon>
        <taxon>Sistotremastraceae</taxon>
        <taxon>Sistotremastrum</taxon>
    </lineage>
</organism>
<gene>
    <name evidence="2" type="ORF">SISSUDRAFT_1056991</name>
</gene>
<protein>
    <recommendedName>
        <fullName evidence="4">Zinc-ribbon 15 domain-containing protein</fullName>
    </recommendedName>
</protein>
<proteinExistence type="predicted"/>
<evidence type="ECO:0000313" key="2">
    <source>
        <dbReference type="EMBL" id="KZT43974.1"/>
    </source>
</evidence>
<evidence type="ECO:0000313" key="3">
    <source>
        <dbReference type="Proteomes" id="UP000076798"/>
    </source>
</evidence>
<dbReference type="EMBL" id="KV428005">
    <property type="protein sequence ID" value="KZT43974.1"/>
    <property type="molecule type" value="Genomic_DNA"/>
</dbReference>
<evidence type="ECO:0008006" key="4">
    <source>
        <dbReference type="Google" id="ProtNLM"/>
    </source>
</evidence>
<keyword evidence="3" id="KW-1185">Reference proteome</keyword>
<feature type="region of interest" description="Disordered" evidence="1">
    <location>
        <begin position="76"/>
        <end position="121"/>
    </location>
</feature>